<sequence length="1328" mass="153146">MSKNLEVTDLSNNIPGLYRLLDLCKDDRPNGHVDNIIISTGSLKKLCNDLIPDSFKSISNIDYLKLNHTKLKLIGCYGNHVLIAKLLLKNNIIDEQIYNYLTYLDSSEVDQCHGNKPTLRPGIYLLKVNIDLGLVIHWPELGCYEENAPSHKKKNMVNLHRYLTKLTEHQICLISESDLECFVWKVKKDSDEETKPKNNLNGFVDAYKLVFENYPIDSIKDSNQNYALNLRIALDLKDNEKVSNYENKFQDYVTDLLKELKRFELSCLPFLDLVLENMNNKLSDLKKSQLGEWIIQLSILIPIQIALTRNNAFHPLCNGSLLHDAEFADLEELGIDGISQNISFGWYEGIFKYFGNRPIKVISRIGEQYMLSHLIGTTFDDFAKHYPGVWMSLVITKRCIFVVLDFEELKSFKRSSQEDLFLIMLSTAISNLILFENRFAVDSDMFQRFQASVTLLNDEKLFQAKLCIIIPKQDNNDKIVTEFSQKFRTMLLQEGENNFIAKMYPGGLSIISWPIFNTPEWFKGLKDFKKALNEQNAKYENARTFLQNIKVQMTKLMICDWGPLDERLVQIRVSTLKRLFDIAVSFGIEENQNKIEHLTNRDTGEIISDPVINLTEIFDGIVDGCYLILDSELHLLDESTDFVQLSADLRFYFENKIQSRRNSSNDTIWFENLSKFFKLIVQRRINRVQEWFQQNTSKFSSDNCIVKDGRLILDQLVTRLSLLWTLCGLSCQTCSLKCLKKSHHEDEHDCLTDHNCYASCEFINSHTNRLFPRCIHKARHDGKHTCNSKRHICGKLCEFSIRPNCQMKCAKEIDHEDEHICQSRRHDCGAPCSLKAYTKKGFYKCPNKCIIPYEKEHELHVCENDSACPIQCPIPDCQHRCQNKDHFHALQPQAIHFCGYEHQCQEDCQELGVCRILTELRKQECILPYGHLQSLHETKHGNMTQTEFTSEDTEFEFGGHGTYVLCNLYCSELDRHRHIDYCQDASTCKPNANKQHIDVCVEPHPEKPKDYVSHSLFWERTGFKDPYTAQEQELFKKCDHECADEIHHKNGTNIIPNRSFCELPLFHEPLKLSDAPPNGIGYISLGGHHFKCDNPAKREGSFHIIFVINRSESMSRSDKKPLCNTPVYNLLKTYHDNRIGAVYTAVYIFMEARLAAQRSLFQSTNKDTISLILFDHEVIIPFENHVLTDSESMLNQMLPHRARGGTNFNLAIQAAGSLINTYFDPTRVNVVIFLSDSECRTPRDQLEQICKYNSDRGNPLYLITVLFAGENDGLSLKEMAEIAGQHNPTNTIGNVLHCQFTSAMTEINLVNTFTCVAESLRLHNRILH</sequence>
<comment type="caution">
    <text evidence="2">The sequence shown here is derived from an EMBL/GenBank/DDBJ whole genome shotgun (WGS) entry which is preliminary data.</text>
</comment>
<dbReference type="EMBL" id="QKWP01000302">
    <property type="protein sequence ID" value="RIB22599.1"/>
    <property type="molecule type" value="Genomic_DNA"/>
</dbReference>
<dbReference type="Gene3D" id="3.40.50.410">
    <property type="entry name" value="von Willebrand factor, type A domain"/>
    <property type="match status" value="1"/>
</dbReference>
<accession>A0A397VNQ0</accession>
<gene>
    <name evidence="2" type="ORF">C2G38_2173611</name>
</gene>
<keyword evidence="3" id="KW-1185">Reference proteome</keyword>
<dbReference type="InterPro" id="IPR036465">
    <property type="entry name" value="vWFA_dom_sf"/>
</dbReference>
<dbReference type="STRING" id="44941.A0A397VNQ0"/>
<dbReference type="InterPro" id="IPR002035">
    <property type="entry name" value="VWF_A"/>
</dbReference>
<dbReference type="SMART" id="SM00327">
    <property type="entry name" value="VWA"/>
    <property type="match status" value="1"/>
</dbReference>
<dbReference type="SUPFAM" id="SSF53300">
    <property type="entry name" value="vWA-like"/>
    <property type="match status" value="1"/>
</dbReference>
<organism evidence="2 3">
    <name type="scientific">Gigaspora rosea</name>
    <dbReference type="NCBI Taxonomy" id="44941"/>
    <lineage>
        <taxon>Eukaryota</taxon>
        <taxon>Fungi</taxon>
        <taxon>Fungi incertae sedis</taxon>
        <taxon>Mucoromycota</taxon>
        <taxon>Glomeromycotina</taxon>
        <taxon>Glomeromycetes</taxon>
        <taxon>Diversisporales</taxon>
        <taxon>Gigasporaceae</taxon>
        <taxon>Gigaspora</taxon>
    </lineage>
</organism>
<dbReference type="InterPro" id="IPR027417">
    <property type="entry name" value="P-loop_NTPase"/>
</dbReference>
<dbReference type="PROSITE" id="PS50234">
    <property type="entry name" value="VWFA"/>
    <property type="match status" value="1"/>
</dbReference>
<dbReference type="Gene3D" id="3.40.50.300">
    <property type="entry name" value="P-loop containing nucleotide triphosphate hydrolases"/>
    <property type="match status" value="1"/>
</dbReference>
<reference evidence="2 3" key="1">
    <citation type="submission" date="2018-06" db="EMBL/GenBank/DDBJ databases">
        <title>Comparative genomics reveals the genomic features of Rhizophagus irregularis, R. cerebriforme, R. diaphanum and Gigaspora rosea, and their symbiotic lifestyle signature.</title>
        <authorList>
            <person name="Morin E."/>
            <person name="San Clemente H."/>
            <person name="Chen E.C.H."/>
            <person name="De La Providencia I."/>
            <person name="Hainaut M."/>
            <person name="Kuo A."/>
            <person name="Kohler A."/>
            <person name="Murat C."/>
            <person name="Tang N."/>
            <person name="Roy S."/>
            <person name="Loubradou J."/>
            <person name="Henrissat B."/>
            <person name="Grigoriev I.V."/>
            <person name="Corradi N."/>
            <person name="Roux C."/>
            <person name="Martin F.M."/>
        </authorList>
    </citation>
    <scope>NUCLEOTIDE SEQUENCE [LARGE SCALE GENOMIC DNA]</scope>
    <source>
        <strain evidence="2 3">DAOM 194757</strain>
    </source>
</reference>
<evidence type="ECO:0000313" key="2">
    <source>
        <dbReference type="EMBL" id="RIB22599.1"/>
    </source>
</evidence>
<dbReference type="CDD" id="cd00198">
    <property type="entry name" value="vWFA"/>
    <property type="match status" value="1"/>
</dbReference>
<dbReference type="Pfam" id="PF13519">
    <property type="entry name" value="VWA_2"/>
    <property type="match status" value="1"/>
</dbReference>
<dbReference type="Proteomes" id="UP000266673">
    <property type="component" value="Unassembled WGS sequence"/>
</dbReference>
<protein>
    <recommendedName>
        <fullName evidence="1">VWFA domain-containing protein</fullName>
    </recommendedName>
</protein>
<proteinExistence type="predicted"/>
<dbReference type="OrthoDB" id="2414946at2759"/>
<name>A0A397VNQ0_9GLOM</name>
<feature type="domain" description="VWFA" evidence="1">
    <location>
        <begin position="1103"/>
        <end position="1326"/>
    </location>
</feature>
<evidence type="ECO:0000259" key="1">
    <source>
        <dbReference type="PROSITE" id="PS50234"/>
    </source>
</evidence>
<evidence type="ECO:0000313" key="3">
    <source>
        <dbReference type="Proteomes" id="UP000266673"/>
    </source>
</evidence>